<feature type="transmembrane region" description="Helical" evidence="6">
    <location>
        <begin position="97"/>
        <end position="113"/>
    </location>
</feature>
<feature type="transmembrane region" description="Helical" evidence="6">
    <location>
        <begin position="360"/>
        <end position="378"/>
    </location>
</feature>
<dbReference type="EMBL" id="JAVRRJ010000002">
    <property type="protein sequence ID" value="KAK5088284.1"/>
    <property type="molecule type" value="Genomic_DNA"/>
</dbReference>
<feature type="transmembrane region" description="Helical" evidence="6">
    <location>
        <begin position="229"/>
        <end position="248"/>
    </location>
</feature>
<dbReference type="PROSITE" id="PS50850">
    <property type="entry name" value="MFS"/>
    <property type="match status" value="1"/>
</dbReference>
<organism evidence="8 9">
    <name type="scientific">Lithohypha guttulata</name>
    <dbReference type="NCBI Taxonomy" id="1690604"/>
    <lineage>
        <taxon>Eukaryota</taxon>
        <taxon>Fungi</taxon>
        <taxon>Dikarya</taxon>
        <taxon>Ascomycota</taxon>
        <taxon>Pezizomycotina</taxon>
        <taxon>Eurotiomycetes</taxon>
        <taxon>Chaetothyriomycetidae</taxon>
        <taxon>Chaetothyriales</taxon>
        <taxon>Trichomeriaceae</taxon>
        <taxon>Lithohypha</taxon>
    </lineage>
</organism>
<comment type="subcellular location">
    <subcellularLocation>
        <location evidence="1">Membrane</location>
        <topology evidence="1">Multi-pass membrane protein</topology>
    </subcellularLocation>
</comment>
<dbReference type="PANTHER" id="PTHR23501:SF195">
    <property type="entry name" value="PEP5"/>
    <property type="match status" value="1"/>
</dbReference>
<dbReference type="InterPro" id="IPR010573">
    <property type="entry name" value="MFS_Str1/Tri12-like"/>
</dbReference>
<dbReference type="PANTHER" id="PTHR23501">
    <property type="entry name" value="MAJOR FACILITATOR SUPERFAMILY"/>
    <property type="match status" value="1"/>
</dbReference>
<evidence type="ECO:0000256" key="4">
    <source>
        <dbReference type="ARBA" id="ARBA00022989"/>
    </source>
</evidence>
<keyword evidence="9" id="KW-1185">Reference proteome</keyword>
<keyword evidence="4 6" id="KW-1133">Transmembrane helix</keyword>
<dbReference type="CDD" id="cd06179">
    <property type="entry name" value="MFS_TRI12_like"/>
    <property type="match status" value="1"/>
</dbReference>
<feature type="transmembrane region" description="Helical" evidence="6">
    <location>
        <begin position="516"/>
        <end position="535"/>
    </location>
</feature>
<dbReference type="AlphaFoldDB" id="A0AAN7T3F4"/>
<dbReference type="InterPro" id="IPR053791">
    <property type="entry name" value="MFS_Tri12-like"/>
</dbReference>
<dbReference type="InterPro" id="IPR020846">
    <property type="entry name" value="MFS_dom"/>
</dbReference>
<gene>
    <name evidence="8" type="ORF">LTR05_002501</name>
</gene>
<keyword evidence="5 6" id="KW-0472">Membrane</keyword>
<sequence>MTSSATSKCEASHLERFDTGDYEGRVHLKTYLVVLAIDFIYFVQIFNVVGAGSLGTNITSVIGGSSHIVWFTSSITVATVVLCPPVSQAADYFGRKWLLVILTTCGGVGAIVISRAQSIGAAITGFALGGVSFGAQSILYAVASEVLPRKYRSWAQASIQIAGSLGGIVGLLAGGALVTNDSTGGFRTYFYIDAAIFFVAAILCAFFYNPPIRELQTLPLREKLQRLDWIGYALLTIGLLLFCIGLSWSQNPYSWRDAHVLAPFIVGVLVAIAFVAYEYYKADGMVHRKLFQDRNFAISLGTLGVEGLVYFSVNNYFALEMIILFRADAFRAGLHFSIVFYVYVVSALLAGVWITYLKSIRIPAVVAFVLFIAFYIAMATVDTSTPVRNLWAYPILIGFGLSICVVVLVTAAQFAVPPELISTSSGLVTSVRSLGGTIGLAIYNAILNATLAKHLEPKIVGATIPLGLPATSLGELIPALLTGNPAALAAVPGVTSEIVGAAGLAVAETYVLGFRYIWIAAGAFTVVALVASLFLRDPKADFNGHIDAPIEIRDQEKSRGDKVSA</sequence>
<name>A0AAN7T3F4_9EURO</name>
<feature type="transmembrane region" description="Helical" evidence="6">
    <location>
        <begin position="260"/>
        <end position="280"/>
    </location>
</feature>
<evidence type="ECO:0000256" key="5">
    <source>
        <dbReference type="ARBA" id="ARBA00023136"/>
    </source>
</evidence>
<dbReference type="InterPro" id="IPR036259">
    <property type="entry name" value="MFS_trans_sf"/>
</dbReference>
<evidence type="ECO:0000313" key="9">
    <source>
        <dbReference type="Proteomes" id="UP001309876"/>
    </source>
</evidence>
<dbReference type="InterPro" id="IPR005829">
    <property type="entry name" value="Sugar_transporter_CS"/>
</dbReference>
<feature type="transmembrane region" description="Helical" evidence="6">
    <location>
        <begin position="31"/>
        <end position="55"/>
    </location>
</feature>
<feature type="transmembrane region" description="Helical" evidence="6">
    <location>
        <begin position="189"/>
        <end position="208"/>
    </location>
</feature>
<dbReference type="GO" id="GO:0022857">
    <property type="term" value="F:transmembrane transporter activity"/>
    <property type="evidence" value="ECO:0007669"/>
    <property type="project" value="InterPro"/>
</dbReference>
<protein>
    <recommendedName>
        <fullName evidence="7">Major facilitator superfamily (MFS) profile domain-containing protein</fullName>
    </recommendedName>
</protein>
<dbReference type="Gene3D" id="1.20.1250.20">
    <property type="entry name" value="MFS general substrate transporter like domains"/>
    <property type="match status" value="1"/>
</dbReference>
<keyword evidence="3 6" id="KW-0812">Transmembrane</keyword>
<reference evidence="8 9" key="1">
    <citation type="submission" date="2023-08" db="EMBL/GenBank/DDBJ databases">
        <title>Black Yeasts Isolated from many extreme environments.</title>
        <authorList>
            <person name="Coleine C."/>
            <person name="Stajich J.E."/>
            <person name="Selbmann L."/>
        </authorList>
    </citation>
    <scope>NUCLEOTIDE SEQUENCE [LARGE SCALE GENOMIC DNA]</scope>
    <source>
        <strain evidence="8 9">CCFEE 5910</strain>
    </source>
</reference>
<evidence type="ECO:0000256" key="2">
    <source>
        <dbReference type="ARBA" id="ARBA00022448"/>
    </source>
</evidence>
<feature type="transmembrane region" description="Helical" evidence="6">
    <location>
        <begin position="154"/>
        <end position="177"/>
    </location>
</feature>
<evidence type="ECO:0000256" key="3">
    <source>
        <dbReference type="ARBA" id="ARBA00022692"/>
    </source>
</evidence>
<feature type="domain" description="Major facilitator superfamily (MFS) profile" evidence="7">
    <location>
        <begin position="33"/>
        <end position="540"/>
    </location>
</feature>
<evidence type="ECO:0000313" key="8">
    <source>
        <dbReference type="EMBL" id="KAK5088284.1"/>
    </source>
</evidence>
<comment type="caution">
    <text evidence="8">The sequence shown here is derived from an EMBL/GenBank/DDBJ whole genome shotgun (WGS) entry which is preliminary data.</text>
</comment>
<dbReference type="SUPFAM" id="SSF103473">
    <property type="entry name" value="MFS general substrate transporter"/>
    <property type="match status" value="1"/>
</dbReference>
<proteinExistence type="predicted"/>
<dbReference type="Proteomes" id="UP001309876">
    <property type="component" value="Unassembled WGS sequence"/>
</dbReference>
<evidence type="ECO:0000259" key="7">
    <source>
        <dbReference type="PROSITE" id="PS50850"/>
    </source>
</evidence>
<dbReference type="PROSITE" id="PS00216">
    <property type="entry name" value="SUGAR_TRANSPORT_1"/>
    <property type="match status" value="1"/>
</dbReference>
<feature type="transmembrane region" description="Helical" evidence="6">
    <location>
        <begin position="427"/>
        <end position="447"/>
    </location>
</feature>
<feature type="transmembrane region" description="Helical" evidence="6">
    <location>
        <begin position="67"/>
        <end position="85"/>
    </location>
</feature>
<keyword evidence="2" id="KW-0813">Transport</keyword>
<accession>A0AAN7T3F4</accession>
<feature type="transmembrane region" description="Helical" evidence="6">
    <location>
        <begin position="459"/>
        <end position="481"/>
    </location>
</feature>
<dbReference type="GO" id="GO:0005886">
    <property type="term" value="C:plasma membrane"/>
    <property type="evidence" value="ECO:0007669"/>
    <property type="project" value="TreeGrafter"/>
</dbReference>
<feature type="transmembrane region" description="Helical" evidence="6">
    <location>
        <begin position="332"/>
        <end position="354"/>
    </location>
</feature>
<feature type="transmembrane region" description="Helical" evidence="6">
    <location>
        <begin position="119"/>
        <end position="142"/>
    </location>
</feature>
<feature type="transmembrane region" description="Helical" evidence="6">
    <location>
        <begin position="390"/>
        <end position="415"/>
    </location>
</feature>
<evidence type="ECO:0000256" key="6">
    <source>
        <dbReference type="SAM" id="Phobius"/>
    </source>
</evidence>
<evidence type="ECO:0000256" key="1">
    <source>
        <dbReference type="ARBA" id="ARBA00004141"/>
    </source>
</evidence>
<dbReference type="Pfam" id="PF06609">
    <property type="entry name" value="TRI12"/>
    <property type="match status" value="1"/>
</dbReference>